<dbReference type="CDD" id="cd02274">
    <property type="entry name" value="DHDPR_N"/>
    <property type="match status" value="1"/>
</dbReference>
<dbReference type="InterPro" id="IPR000846">
    <property type="entry name" value="DapB_N"/>
</dbReference>
<evidence type="ECO:0000256" key="2">
    <source>
        <dbReference type="ARBA" id="ARBA00023002"/>
    </source>
</evidence>
<gene>
    <name evidence="4" type="ORF">S03H2_62386</name>
</gene>
<evidence type="ECO:0000259" key="3">
    <source>
        <dbReference type="Pfam" id="PF01113"/>
    </source>
</evidence>
<evidence type="ECO:0000256" key="1">
    <source>
        <dbReference type="ARBA" id="ARBA00022857"/>
    </source>
</evidence>
<protein>
    <recommendedName>
        <fullName evidence="3">Dihydrodipicolinate reductase N-terminal domain-containing protein</fullName>
    </recommendedName>
</protein>
<accession>X1I668</accession>
<dbReference type="GO" id="GO:0019877">
    <property type="term" value="P:diaminopimelate biosynthetic process"/>
    <property type="evidence" value="ECO:0007669"/>
    <property type="project" value="TreeGrafter"/>
</dbReference>
<dbReference type="SUPFAM" id="SSF51735">
    <property type="entry name" value="NAD(P)-binding Rossmann-fold domains"/>
    <property type="match status" value="1"/>
</dbReference>
<evidence type="ECO:0000313" key="4">
    <source>
        <dbReference type="EMBL" id="GAH77202.1"/>
    </source>
</evidence>
<keyword evidence="1" id="KW-0521">NADP</keyword>
<name>X1I668_9ZZZZ</name>
<feature type="domain" description="Dihydrodipicolinate reductase N-terminal" evidence="3">
    <location>
        <begin position="2"/>
        <end position="129"/>
    </location>
</feature>
<sequence length="152" mass="16889">MIKIIILGANGSMGQLISKLVLDDPDIELIGAFDINNIGKNYPRLIGSPIKKDILVEDIKNLEPFIKFNKPDIAVDFTTAEATERNCLVLVKNGIRTIIGTTGLSEKFLKEFESLVIEKKVPSIISPNMATGMNIFFKMASILTSYLEDWDI</sequence>
<dbReference type="GO" id="GO:0008839">
    <property type="term" value="F:4-hydroxy-tetrahydrodipicolinate reductase"/>
    <property type="evidence" value="ECO:0007669"/>
    <property type="project" value="InterPro"/>
</dbReference>
<dbReference type="EMBL" id="BARU01040346">
    <property type="protein sequence ID" value="GAH77202.1"/>
    <property type="molecule type" value="Genomic_DNA"/>
</dbReference>
<dbReference type="PANTHER" id="PTHR20836">
    <property type="entry name" value="DIHYDRODIPICOLINATE REDUCTASE"/>
    <property type="match status" value="1"/>
</dbReference>
<dbReference type="Pfam" id="PF01113">
    <property type="entry name" value="DapB_N"/>
    <property type="match status" value="1"/>
</dbReference>
<feature type="non-terminal residue" evidence="4">
    <location>
        <position position="152"/>
    </location>
</feature>
<dbReference type="InterPro" id="IPR023940">
    <property type="entry name" value="DHDPR_bac"/>
</dbReference>
<dbReference type="Gene3D" id="3.40.50.720">
    <property type="entry name" value="NAD(P)-binding Rossmann-like Domain"/>
    <property type="match status" value="1"/>
</dbReference>
<dbReference type="InterPro" id="IPR036291">
    <property type="entry name" value="NAD(P)-bd_dom_sf"/>
</dbReference>
<dbReference type="GO" id="GO:0009089">
    <property type="term" value="P:lysine biosynthetic process via diaminopimelate"/>
    <property type="evidence" value="ECO:0007669"/>
    <property type="project" value="InterPro"/>
</dbReference>
<organism evidence="4">
    <name type="scientific">marine sediment metagenome</name>
    <dbReference type="NCBI Taxonomy" id="412755"/>
    <lineage>
        <taxon>unclassified sequences</taxon>
        <taxon>metagenomes</taxon>
        <taxon>ecological metagenomes</taxon>
    </lineage>
</organism>
<comment type="caution">
    <text evidence="4">The sequence shown here is derived from an EMBL/GenBank/DDBJ whole genome shotgun (WGS) entry which is preliminary data.</text>
</comment>
<keyword evidence="2" id="KW-0560">Oxidoreductase</keyword>
<proteinExistence type="predicted"/>
<dbReference type="AlphaFoldDB" id="X1I668"/>
<reference evidence="4" key="1">
    <citation type="journal article" date="2014" name="Front. Microbiol.">
        <title>High frequency of phylogenetically diverse reductive dehalogenase-homologous genes in deep subseafloor sedimentary metagenomes.</title>
        <authorList>
            <person name="Kawai M."/>
            <person name="Futagami T."/>
            <person name="Toyoda A."/>
            <person name="Takaki Y."/>
            <person name="Nishi S."/>
            <person name="Hori S."/>
            <person name="Arai W."/>
            <person name="Tsubouchi T."/>
            <person name="Morono Y."/>
            <person name="Uchiyama I."/>
            <person name="Ito T."/>
            <person name="Fujiyama A."/>
            <person name="Inagaki F."/>
            <person name="Takami H."/>
        </authorList>
    </citation>
    <scope>NUCLEOTIDE SEQUENCE</scope>
    <source>
        <strain evidence="4">Expedition CK06-06</strain>
    </source>
</reference>
<dbReference type="PANTHER" id="PTHR20836:SF0">
    <property type="entry name" value="4-HYDROXY-TETRAHYDRODIPICOLINATE REDUCTASE 1, CHLOROPLASTIC-RELATED"/>
    <property type="match status" value="1"/>
</dbReference>